<name>A0ACC0WX87_9ROSI</name>
<reference evidence="2" key="1">
    <citation type="journal article" date="2023" name="G3 (Bethesda)">
        <title>Genome assembly and association tests identify interacting loci associated with vigor, precocity, and sex in interspecific pistachio rootstocks.</title>
        <authorList>
            <person name="Palmer W."/>
            <person name="Jacygrad E."/>
            <person name="Sagayaradj S."/>
            <person name="Cavanaugh K."/>
            <person name="Han R."/>
            <person name="Bertier L."/>
            <person name="Beede B."/>
            <person name="Kafkas S."/>
            <person name="Golino D."/>
            <person name="Preece J."/>
            <person name="Michelmore R."/>
        </authorList>
    </citation>
    <scope>NUCLEOTIDE SEQUENCE [LARGE SCALE GENOMIC DNA]</scope>
</reference>
<proteinExistence type="predicted"/>
<keyword evidence="2" id="KW-1185">Reference proteome</keyword>
<organism evidence="1 2">
    <name type="scientific">Pistacia integerrima</name>
    <dbReference type="NCBI Taxonomy" id="434235"/>
    <lineage>
        <taxon>Eukaryota</taxon>
        <taxon>Viridiplantae</taxon>
        <taxon>Streptophyta</taxon>
        <taxon>Embryophyta</taxon>
        <taxon>Tracheophyta</taxon>
        <taxon>Spermatophyta</taxon>
        <taxon>Magnoliopsida</taxon>
        <taxon>eudicotyledons</taxon>
        <taxon>Gunneridae</taxon>
        <taxon>Pentapetalae</taxon>
        <taxon>rosids</taxon>
        <taxon>malvids</taxon>
        <taxon>Sapindales</taxon>
        <taxon>Anacardiaceae</taxon>
        <taxon>Pistacia</taxon>
    </lineage>
</organism>
<gene>
    <name evidence="1" type="ORF">Pint_29432</name>
</gene>
<dbReference type="Proteomes" id="UP001163603">
    <property type="component" value="Chromosome 15"/>
</dbReference>
<comment type="caution">
    <text evidence="1">The sequence shown here is derived from an EMBL/GenBank/DDBJ whole genome shotgun (WGS) entry which is preliminary data.</text>
</comment>
<accession>A0ACC0WX87</accession>
<sequence>MDVPKQSSDRFCFLELYHACSCKSCSFFVSIFLLFIVIIVGVDTLCVIFVVKPQKPIFSLESLKVVSFDLKTSSNSTLFVSSVAILILNAQNPNKLGIKYSPSWLHLYFEGLPVGLIGVPGFNQPAHSSNTDVVMGALIHCLNITDIISGRLSQDKSTNNVLPMRLLGDISVQLQLFHLTMPKIKVSLDCDINLDYSKISFVNEINTIRLAQNYTASFPADSKSFFNKCDMAIYI</sequence>
<evidence type="ECO:0000313" key="1">
    <source>
        <dbReference type="EMBL" id="KAJ0006813.1"/>
    </source>
</evidence>
<dbReference type="EMBL" id="CM047750">
    <property type="protein sequence ID" value="KAJ0006813.1"/>
    <property type="molecule type" value="Genomic_DNA"/>
</dbReference>
<protein>
    <submittedName>
        <fullName evidence="1">Uncharacterized protein</fullName>
    </submittedName>
</protein>
<evidence type="ECO:0000313" key="2">
    <source>
        <dbReference type="Proteomes" id="UP001163603"/>
    </source>
</evidence>